<keyword evidence="1" id="KW-1133">Transmembrane helix</keyword>
<gene>
    <name evidence="2" type="ORF">BK750_28780</name>
</gene>
<proteinExistence type="predicted"/>
<dbReference type="Proteomes" id="UP000194853">
    <property type="component" value="Unassembled WGS sequence"/>
</dbReference>
<dbReference type="EMBL" id="MOOS01000189">
    <property type="protein sequence ID" value="OUB59051.1"/>
    <property type="molecule type" value="Genomic_DNA"/>
</dbReference>
<name>A0A9X6LWH3_BACTJ</name>
<feature type="transmembrane region" description="Helical" evidence="1">
    <location>
        <begin position="65"/>
        <end position="83"/>
    </location>
</feature>
<evidence type="ECO:0000256" key="1">
    <source>
        <dbReference type="SAM" id="Phobius"/>
    </source>
</evidence>
<sequence length="113" mass="13133">MKYLRMLPVYVFLGWSIFLATLIVTNKISDLPGILQLFLVMITILGLIFGIALFFQSDIDKFNSFFLRTLFLIGVPLIMYYITSTGLLDEFLNNLLNTFNMQKDTVYEIKIMK</sequence>
<evidence type="ECO:0000313" key="2">
    <source>
        <dbReference type="EMBL" id="OUB59051.1"/>
    </source>
</evidence>
<keyword evidence="1" id="KW-0472">Membrane</keyword>
<organism evidence="2 3">
    <name type="scientific">Bacillus thuringiensis subsp. jegathesan</name>
    <dbReference type="NCBI Taxonomy" id="56955"/>
    <lineage>
        <taxon>Bacteria</taxon>
        <taxon>Bacillati</taxon>
        <taxon>Bacillota</taxon>
        <taxon>Bacilli</taxon>
        <taxon>Bacillales</taxon>
        <taxon>Bacillaceae</taxon>
        <taxon>Bacillus</taxon>
        <taxon>Bacillus cereus group</taxon>
    </lineage>
</organism>
<feature type="transmembrane region" description="Helical" evidence="1">
    <location>
        <begin position="7"/>
        <end position="28"/>
    </location>
</feature>
<accession>A0A9X6LWH3</accession>
<evidence type="ECO:0000313" key="3">
    <source>
        <dbReference type="Proteomes" id="UP000194853"/>
    </source>
</evidence>
<dbReference type="RefSeq" id="WP_086404716.1">
    <property type="nucleotide sequence ID" value="NZ_MOOS01000189.1"/>
</dbReference>
<protein>
    <submittedName>
        <fullName evidence="2">Uncharacterized protein</fullName>
    </submittedName>
</protein>
<dbReference type="AlphaFoldDB" id="A0A9X6LWH3"/>
<keyword evidence="1" id="KW-0812">Transmembrane</keyword>
<comment type="caution">
    <text evidence="2">The sequence shown here is derived from an EMBL/GenBank/DDBJ whole genome shotgun (WGS) entry which is preliminary data.</text>
</comment>
<feature type="transmembrane region" description="Helical" evidence="1">
    <location>
        <begin position="34"/>
        <end position="53"/>
    </location>
</feature>
<reference evidence="2 3" key="1">
    <citation type="submission" date="2016-10" db="EMBL/GenBank/DDBJ databases">
        <title>Comparative genomics of Bacillus thuringiensis reveals a path to pathogens against multiple invertebrate hosts.</title>
        <authorList>
            <person name="Zheng J."/>
            <person name="Gao Q."/>
            <person name="Liu H."/>
            <person name="Peng D."/>
            <person name="Ruan L."/>
            <person name="Sun M."/>
        </authorList>
    </citation>
    <scope>NUCLEOTIDE SEQUENCE [LARGE SCALE GENOMIC DNA]</scope>
    <source>
        <strain evidence="2">BGSC 4CF1</strain>
    </source>
</reference>